<keyword evidence="1" id="KW-0175">Coiled coil</keyword>
<feature type="compositionally biased region" description="Polar residues" evidence="2">
    <location>
        <begin position="41"/>
        <end position="62"/>
    </location>
</feature>
<organism evidence="3 4">
    <name type="scientific">Babjeviella inositovora NRRL Y-12698</name>
    <dbReference type="NCBI Taxonomy" id="984486"/>
    <lineage>
        <taxon>Eukaryota</taxon>
        <taxon>Fungi</taxon>
        <taxon>Dikarya</taxon>
        <taxon>Ascomycota</taxon>
        <taxon>Saccharomycotina</taxon>
        <taxon>Pichiomycetes</taxon>
        <taxon>Serinales incertae sedis</taxon>
        <taxon>Babjeviella</taxon>
    </lineage>
</organism>
<dbReference type="EMBL" id="KV454428">
    <property type="protein sequence ID" value="ODQ81089.1"/>
    <property type="molecule type" value="Genomic_DNA"/>
</dbReference>
<evidence type="ECO:0000256" key="1">
    <source>
        <dbReference type="SAM" id="Coils"/>
    </source>
</evidence>
<evidence type="ECO:0000256" key="2">
    <source>
        <dbReference type="SAM" id="MobiDB-lite"/>
    </source>
</evidence>
<keyword evidence="4" id="KW-1185">Reference proteome</keyword>
<feature type="coiled-coil region" evidence="1">
    <location>
        <begin position="189"/>
        <end position="255"/>
    </location>
</feature>
<accession>A0A1E3QTU7</accession>
<sequence length="423" mass="47742">MGFFSHKDTSSKKIKNALKTQKSISNDDLTLLDDGPAISPTRPQHSLGNNTQQFSKNSASNHQLHHYSHTRNDALENERERNKILESQLLLLSEKIALAYDKVARTEEENFSLKTSNEQLLFLLNDAMKMQITSQQGMASDETAVRHKRYSSLYSSGSSRLSLNSGTPSTVSSAPPHSQQKLCEAQQVIEKQAASIATQESQIRDLLNEKEQLINDLQLVTHQQKLEKMEHQTVTDQLNEQLQQYAAREQQLVKKVGSFRNSLSFCFLGNKASGPAEAIIEEGAEAESTLDFSHVQQETIKQIIGDMNNLDIDFPETPFLGGYNSAYSSCDEFEAEYCNGQKQRESAQRFNTLNVMDLIPSSNYQTGTETKSGSNARQSYYFRSESPDETFKSTEGLNIQKKMKASDRIELELQNLKKFYYDA</sequence>
<protein>
    <submittedName>
        <fullName evidence="3">Uncharacterized protein</fullName>
    </submittedName>
</protein>
<dbReference type="GeneID" id="30146122"/>
<feature type="compositionally biased region" description="Low complexity" evidence="2">
    <location>
        <begin position="156"/>
        <end position="166"/>
    </location>
</feature>
<feature type="compositionally biased region" description="Polar residues" evidence="2">
    <location>
        <begin position="167"/>
        <end position="178"/>
    </location>
</feature>
<evidence type="ECO:0000313" key="4">
    <source>
        <dbReference type="Proteomes" id="UP000094336"/>
    </source>
</evidence>
<dbReference type="RefSeq" id="XP_018986417.1">
    <property type="nucleotide sequence ID" value="XM_019128269.1"/>
</dbReference>
<evidence type="ECO:0000313" key="3">
    <source>
        <dbReference type="EMBL" id="ODQ81089.1"/>
    </source>
</evidence>
<feature type="region of interest" description="Disordered" evidence="2">
    <location>
        <begin position="29"/>
        <end position="75"/>
    </location>
</feature>
<proteinExistence type="predicted"/>
<dbReference type="Proteomes" id="UP000094336">
    <property type="component" value="Unassembled WGS sequence"/>
</dbReference>
<feature type="region of interest" description="Disordered" evidence="2">
    <location>
        <begin position="156"/>
        <end position="178"/>
    </location>
</feature>
<name>A0A1E3QTU7_9ASCO</name>
<dbReference type="AlphaFoldDB" id="A0A1E3QTU7"/>
<dbReference type="OrthoDB" id="10688108at2759"/>
<gene>
    <name evidence="3" type="ORF">BABINDRAFT_160499</name>
</gene>
<reference evidence="4" key="1">
    <citation type="submission" date="2016-05" db="EMBL/GenBank/DDBJ databases">
        <title>Comparative genomics of biotechnologically important yeasts.</title>
        <authorList>
            <consortium name="DOE Joint Genome Institute"/>
            <person name="Riley R."/>
            <person name="Haridas S."/>
            <person name="Wolfe K.H."/>
            <person name="Lopes M.R."/>
            <person name="Hittinger C.T."/>
            <person name="Goker M."/>
            <person name="Salamov A."/>
            <person name="Wisecaver J."/>
            <person name="Long T.M."/>
            <person name="Aerts A.L."/>
            <person name="Barry K."/>
            <person name="Choi C."/>
            <person name="Clum A."/>
            <person name="Coughlan A.Y."/>
            <person name="Deshpande S."/>
            <person name="Douglass A.P."/>
            <person name="Hanson S.J."/>
            <person name="Klenk H.-P."/>
            <person name="Labutti K."/>
            <person name="Lapidus A."/>
            <person name="Lindquist E."/>
            <person name="Lipzen A."/>
            <person name="Meier-Kolthoff J.P."/>
            <person name="Ohm R.A."/>
            <person name="Otillar R.P."/>
            <person name="Pangilinan J."/>
            <person name="Peng Y."/>
            <person name="Rokas A."/>
            <person name="Rosa C.A."/>
            <person name="Scheuner C."/>
            <person name="Sibirny A.A."/>
            <person name="Slot J.C."/>
            <person name="Stielow J.B."/>
            <person name="Sun H."/>
            <person name="Kurtzman C.P."/>
            <person name="Blackwell M."/>
            <person name="Grigoriev I.V."/>
            <person name="Jeffries T.W."/>
        </authorList>
    </citation>
    <scope>NUCLEOTIDE SEQUENCE [LARGE SCALE GENOMIC DNA]</scope>
    <source>
        <strain evidence="4">NRRL Y-12698</strain>
    </source>
</reference>